<feature type="region of interest" description="Disordered" evidence="2">
    <location>
        <begin position="1"/>
        <end position="66"/>
    </location>
</feature>
<dbReference type="Proteomes" id="UP001642464">
    <property type="component" value="Unassembled WGS sequence"/>
</dbReference>
<feature type="compositionally biased region" description="Basic and acidic residues" evidence="2">
    <location>
        <begin position="24"/>
        <end position="44"/>
    </location>
</feature>
<proteinExistence type="predicted"/>
<keyword evidence="5" id="KW-1185">Reference proteome</keyword>
<name>A0ABP0KQE6_9DINO</name>
<evidence type="ECO:0000313" key="4">
    <source>
        <dbReference type="EMBL" id="CAK9028669.1"/>
    </source>
</evidence>
<evidence type="ECO:0000313" key="3">
    <source>
        <dbReference type="EMBL" id="CAK9028646.1"/>
    </source>
</evidence>
<feature type="compositionally biased region" description="Low complexity" evidence="2">
    <location>
        <begin position="51"/>
        <end position="66"/>
    </location>
</feature>
<feature type="compositionally biased region" description="Gly residues" evidence="2">
    <location>
        <begin position="1"/>
        <end position="11"/>
    </location>
</feature>
<protein>
    <submittedName>
        <fullName evidence="4">Uncharacterized protein</fullName>
    </submittedName>
</protein>
<reference evidence="4 5" key="1">
    <citation type="submission" date="2024-02" db="EMBL/GenBank/DDBJ databases">
        <authorList>
            <person name="Chen Y."/>
            <person name="Shah S."/>
            <person name="Dougan E. K."/>
            <person name="Thang M."/>
            <person name="Chan C."/>
        </authorList>
    </citation>
    <scope>NUCLEOTIDE SEQUENCE [LARGE SCALE GENOMIC DNA]</scope>
</reference>
<evidence type="ECO:0000313" key="5">
    <source>
        <dbReference type="Proteomes" id="UP001642464"/>
    </source>
</evidence>
<sequence length="294" mass="32540">MGWSGYKGTGQKGYYWSGAWPKTGKGEDKKELNKDKSKGKKDGDIEFPAYSSSVQSSSSASTPSVDSQQIKEAVAAYLVEHGLQTSEEAAKVLENGPLTQIQAEQKSLNSRKKATQKLEKLKARLVAKKKAWLQFQERLDAHRKSQKEIYEAEVKELEKEIEAATQDLETMLRETGRFEPGDLTMSPEVLGAENLELKTELLASRRALTELTDRFNAYLVQHGETPATPVGPAFNAFSPQMADTRDRERSARLAQVEKMKIQLGEGPGRERSPRRDASLSVESSGSAGLSKMES</sequence>
<organism evidence="4 5">
    <name type="scientific">Durusdinium trenchii</name>
    <dbReference type="NCBI Taxonomy" id="1381693"/>
    <lineage>
        <taxon>Eukaryota</taxon>
        <taxon>Sar</taxon>
        <taxon>Alveolata</taxon>
        <taxon>Dinophyceae</taxon>
        <taxon>Suessiales</taxon>
        <taxon>Symbiodiniaceae</taxon>
        <taxon>Durusdinium</taxon>
    </lineage>
</organism>
<feature type="compositionally biased region" description="Basic and acidic residues" evidence="2">
    <location>
        <begin position="243"/>
        <end position="260"/>
    </location>
</feature>
<comment type="caution">
    <text evidence="4">The sequence shown here is derived from an EMBL/GenBank/DDBJ whole genome shotgun (WGS) entry which is preliminary data.</text>
</comment>
<feature type="region of interest" description="Disordered" evidence="2">
    <location>
        <begin position="241"/>
        <end position="294"/>
    </location>
</feature>
<feature type="coiled-coil region" evidence="1">
    <location>
        <begin position="104"/>
        <end position="174"/>
    </location>
</feature>
<feature type="compositionally biased region" description="Basic and acidic residues" evidence="2">
    <location>
        <begin position="267"/>
        <end position="277"/>
    </location>
</feature>
<dbReference type="EMBL" id="CAXAMM010012348">
    <property type="protein sequence ID" value="CAK9028669.1"/>
    <property type="molecule type" value="Genomic_DNA"/>
</dbReference>
<keyword evidence="1" id="KW-0175">Coiled coil</keyword>
<evidence type="ECO:0000256" key="1">
    <source>
        <dbReference type="SAM" id="Coils"/>
    </source>
</evidence>
<evidence type="ECO:0000256" key="2">
    <source>
        <dbReference type="SAM" id="MobiDB-lite"/>
    </source>
</evidence>
<gene>
    <name evidence="3" type="ORF">SCF082_LOCUS18457</name>
    <name evidence="4" type="ORF">SCF082_LOCUS18470</name>
</gene>
<accession>A0ABP0KQE6</accession>
<dbReference type="EMBL" id="CAXAMM010012337">
    <property type="protein sequence ID" value="CAK9028646.1"/>
    <property type="molecule type" value="Genomic_DNA"/>
</dbReference>